<dbReference type="EMBL" id="JASNQZ010000014">
    <property type="protein sequence ID" value="KAL0948321.1"/>
    <property type="molecule type" value="Genomic_DNA"/>
</dbReference>
<organism evidence="1 2">
    <name type="scientific">Hohenbuehelia grisea</name>
    <dbReference type="NCBI Taxonomy" id="104357"/>
    <lineage>
        <taxon>Eukaryota</taxon>
        <taxon>Fungi</taxon>
        <taxon>Dikarya</taxon>
        <taxon>Basidiomycota</taxon>
        <taxon>Agaricomycotina</taxon>
        <taxon>Agaricomycetes</taxon>
        <taxon>Agaricomycetidae</taxon>
        <taxon>Agaricales</taxon>
        <taxon>Pleurotineae</taxon>
        <taxon>Pleurotaceae</taxon>
        <taxon>Hohenbuehelia</taxon>
    </lineage>
</organism>
<gene>
    <name evidence="1" type="ORF">HGRIS_010910</name>
</gene>
<name>A0ABR3IYD3_9AGAR</name>
<protein>
    <submittedName>
        <fullName evidence="1">Uncharacterized protein</fullName>
    </submittedName>
</protein>
<keyword evidence="2" id="KW-1185">Reference proteome</keyword>
<accession>A0ABR3IYD3</accession>
<reference evidence="2" key="1">
    <citation type="submission" date="2024-06" db="EMBL/GenBank/DDBJ databases">
        <title>Multi-omics analyses provide insights into the biosynthesis of the anticancer antibiotic pleurotin in Hohenbuehelia grisea.</title>
        <authorList>
            <person name="Weaver J.A."/>
            <person name="Alberti F."/>
        </authorList>
    </citation>
    <scope>NUCLEOTIDE SEQUENCE [LARGE SCALE GENOMIC DNA]</scope>
    <source>
        <strain evidence="2">T-177</strain>
    </source>
</reference>
<dbReference type="Proteomes" id="UP001556367">
    <property type="component" value="Unassembled WGS sequence"/>
</dbReference>
<proteinExistence type="predicted"/>
<sequence>MISFSTCRLAKRGQEIHQKFIGLSLAQWLSFYPGSAYDMLRYPIFTTKDLRCVVPHLADINLTILSRLKTQGVLCFELIAPKNNLSFVQAATARMFLAKRPTCVSSWRTNL</sequence>
<comment type="caution">
    <text evidence="1">The sequence shown here is derived from an EMBL/GenBank/DDBJ whole genome shotgun (WGS) entry which is preliminary data.</text>
</comment>
<evidence type="ECO:0000313" key="1">
    <source>
        <dbReference type="EMBL" id="KAL0948321.1"/>
    </source>
</evidence>
<evidence type="ECO:0000313" key="2">
    <source>
        <dbReference type="Proteomes" id="UP001556367"/>
    </source>
</evidence>